<keyword evidence="2" id="KW-1185">Reference proteome</keyword>
<proteinExistence type="predicted"/>
<gene>
    <name evidence="1" type="ORF">T01_16116</name>
</gene>
<dbReference type="Proteomes" id="UP000054776">
    <property type="component" value="Unassembled WGS sequence"/>
</dbReference>
<evidence type="ECO:0000313" key="1">
    <source>
        <dbReference type="EMBL" id="KRY33722.1"/>
    </source>
</evidence>
<sequence length="123" mass="13851">MDQPRTLQELRVDIERAKKTATCWTSETRCPFVLLRKCRVICSSPSWYGGLQDSKSRLKGNSCKENCVTQSDTIARELQLALPSLIPSLGTLKNGSYLLAKSMKKCPPHSNLCWIKSFEENAD</sequence>
<evidence type="ECO:0000313" key="2">
    <source>
        <dbReference type="Proteomes" id="UP000054776"/>
    </source>
</evidence>
<dbReference type="AlphaFoldDB" id="A0A0V1B9R8"/>
<organism evidence="1 2">
    <name type="scientific">Trichinella spiralis</name>
    <name type="common">Trichina worm</name>
    <dbReference type="NCBI Taxonomy" id="6334"/>
    <lineage>
        <taxon>Eukaryota</taxon>
        <taxon>Metazoa</taxon>
        <taxon>Ecdysozoa</taxon>
        <taxon>Nematoda</taxon>
        <taxon>Enoplea</taxon>
        <taxon>Dorylaimia</taxon>
        <taxon>Trichinellida</taxon>
        <taxon>Trichinellidae</taxon>
        <taxon>Trichinella</taxon>
    </lineage>
</organism>
<accession>A0A0V1B9R8</accession>
<dbReference type="EMBL" id="JYDH01000077">
    <property type="protein sequence ID" value="KRY33722.1"/>
    <property type="molecule type" value="Genomic_DNA"/>
</dbReference>
<protein>
    <submittedName>
        <fullName evidence="1">Uncharacterized protein</fullName>
    </submittedName>
</protein>
<dbReference type="InParanoid" id="A0A0V1B9R8"/>
<comment type="caution">
    <text evidence="1">The sequence shown here is derived from an EMBL/GenBank/DDBJ whole genome shotgun (WGS) entry which is preliminary data.</text>
</comment>
<reference evidence="1 2" key="1">
    <citation type="submission" date="2015-01" db="EMBL/GenBank/DDBJ databases">
        <title>Evolution of Trichinella species and genotypes.</title>
        <authorList>
            <person name="Korhonen P.K."/>
            <person name="Edoardo P."/>
            <person name="Giuseppe L.R."/>
            <person name="Gasser R.B."/>
        </authorList>
    </citation>
    <scope>NUCLEOTIDE SEQUENCE [LARGE SCALE GENOMIC DNA]</scope>
    <source>
        <strain evidence="1">ISS3</strain>
    </source>
</reference>
<name>A0A0V1B9R8_TRISP</name>